<dbReference type="Proteomes" id="UP000515153">
    <property type="component" value="Unplaced"/>
</dbReference>
<feature type="signal peptide" evidence="1">
    <location>
        <begin position="1"/>
        <end position="19"/>
    </location>
</feature>
<reference evidence="3" key="1">
    <citation type="journal article" date="2019" name="Mol. Biol. Evol.">
        <title>Blast fungal genomes show frequent chromosomal changes, gene gains and losses, and effector gene turnover.</title>
        <authorList>
            <person name="Gomez Luciano L.B."/>
            <person name="Jason Tsai I."/>
            <person name="Chuma I."/>
            <person name="Tosa Y."/>
            <person name="Chen Y.H."/>
            <person name="Li J.Y."/>
            <person name="Li M.Y."/>
            <person name="Jade Lu M.Y."/>
            <person name="Nakayashiki H."/>
            <person name="Li W.H."/>
        </authorList>
    </citation>
    <scope>NUCLEOTIDE SEQUENCE</scope>
    <source>
        <strain evidence="3">NI907</strain>
    </source>
</reference>
<dbReference type="KEGG" id="pgri:PgNI_01211"/>
<reference evidence="3" key="2">
    <citation type="submission" date="2019-10" db="EMBL/GenBank/DDBJ databases">
        <authorList>
            <consortium name="NCBI Genome Project"/>
        </authorList>
    </citation>
    <scope>NUCLEOTIDE SEQUENCE</scope>
    <source>
        <strain evidence="3">NI907</strain>
    </source>
</reference>
<evidence type="ECO:0000313" key="2">
    <source>
        <dbReference type="Proteomes" id="UP000515153"/>
    </source>
</evidence>
<protein>
    <submittedName>
        <fullName evidence="3">Uncharacterized protein</fullName>
    </submittedName>
</protein>
<organism evidence="2 3">
    <name type="scientific">Pyricularia grisea</name>
    <name type="common">Crabgrass-specific blast fungus</name>
    <name type="synonym">Magnaporthe grisea</name>
    <dbReference type="NCBI Taxonomy" id="148305"/>
    <lineage>
        <taxon>Eukaryota</taxon>
        <taxon>Fungi</taxon>
        <taxon>Dikarya</taxon>
        <taxon>Ascomycota</taxon>
        <taxon>Pezizomycotina</taxon>
        <taxon>Sordariomycetes</taxon>
        <taxon>Sordariomycetidae</taxon>
        <taxon>Magnaporthales</taxon>
        <taxon>Pyriculariaceae</taxon>
        <taxon>Pyricularia</taxon>
    </lineage>
</organism>
<reference evidence="3" key="3">
    <citation type="submission" date="2025-08" db="UniProtKB">
        <authorList>
            <consortium name="RefSeq"/>
        </authorList>
    </citation>
    <scope>IDENTIFICATION</scope>
    <source>
        <strain evidence="3">NI907</strain>
    </source>
</reference>
<dbReference type="RefSeq" id="XP_030988327.1">
    <property type="nucleotide sequence ID" value="XM_031121286.1"/>
</dbReference>
<dbReference type="PROSITE" id="PS51257">
    <property type="entry name" value="PROKAR_LIPOPROTEIN"/>
    <property type="match status" value="1"/>
</dbReference>
<keyword evidence="2" id="KW-1185">Reference proteome</keyword>
<evidence type="ECO:0000256" key="1">
    <source>
        <dbReference type="SAM" id="SignalP"/>
    </source>
</evidence>
<evidence type="ECO:0000313" key="3">
    <source>
        <dbReference type="RefSeq" id="XP_030988327.1"/>
    </source>
</evidence>
<dbReference type="AlphaFoldDB" id="A0A6P8BN35"/>
<sequence length="65" mass="7081">MKPFTILATLLTVAGFTAAQSCRQLSAEFCECGAYCYRTRDGGCNPAGTFYGLCPLKKRETTFEA</sequence>
<dbReference type="GeneID" id="41956200"/>
<keyword evidence="1" id="KW-0732">Signal</keyword>
<proteinExistence type="predicted"/>
<name>A0A6P8BN35_PYRGI</name>
<feature type="chain" id="PRO_5028176878" evidence="1">
    <location>
        <begin position="20"/>
        <end position="65"/>
    </location>
</feature>
<accession>A0A6P8BN35</accession>
<gene>
    <name evidence="3" type="ORF">PgNI_01211</name>
</gene>
<dbReference type="OrthoDB" id="5167350at2759"/>